<dbReference type="EMBL" id="KE345587">
    <property type="protein sequence ID" value="EXC07561.1"/>
    <property type="molecule type" value="Genomic_DNA"/>
</dbReference>
<dbReference type="Proteomes" id="UP000030645">
    <property type="component" value="Unassembled WGS sequence"/>
</dbReference>
<evidence type="ECO:0000313" key="1">
    <source>
        <dbReference type="EMBL" id="EXC07561.1"/>
    </source>
</evidence>
<protein>
    <submittedName>
        <fullName evidence="1">Uncharacterized protein</fullName>
    </submittedName>
</protein>
<gene>
    <name evidence="1" type="ORF">L484_005868</name>
</gene>
<accession>W9RT25</accession>
<reference evidence="2" key="1">
    <citation type="submission" date="2013-01" db="EMBL/GenBank/DDBJ databases">
        <title>Draft Genome Sequence of a Mulberry Tree, Morus notabilis C.K. Schneid.</title>
        <authorList>
            <person name="He N."/>
            <person name="Zhao S."/>
        </authorList>
    </citation>
    <scope>NUCLEOTIDE SEQUENCE</scope>
</reference>
<name>W9RT25_9ROSA</name>
<evidence type="ECO:0000313" key="2">
    <source>
        <dbReference type="Proteomes" id="UP000030645"/>
    </source>
</evidence>
<dbReference type="AlphaFoldDB" id="W9RT25"/>
<keyword evidence="2" id="KW-1185">Reference proteome</keyword>
<organism evidence="1 2">
    <name type="scientific">Morus notabilis</name>
    <dbReference type="NCBI Taxonomy" id="981085"/>
    <lineage>
        <taxon>Eukaryota</taxon>
        <taxon>Viridiplantae</taxon>
        <taxon>Streptophyta</taxon>
        <taxon>Embryophyta</taxon>
        <taxon>Tracheophyta</taxon>
        <taxon>Spermatophyta</taxon>
        <taxon>Magnoliopsida</taxon>
        <taxon>eudicotyledons</taxon>
        <taxon>Gunneridae</taxon>
        <taxon>Pentapetalae</taxon>
        <taxon>rosids</taxon>
        <taxon>fabids</taxon>
        <taxon>Rosales</taxon>
        <taxon>Moraceae</taxon>
        <taxon>Moreae</taxon>
        <taxon>Morus</taxon>
    </lineage>
</organism>
<proteinExistence type="predicted"/>
<sequence>MGDLDQEPCRCPDQRKGWAQNGIIGPSCTYNRVVRQASVCFLGFSIRLIPPLTSENQWLRFHATFGN</sequence>